<reference evidence="1" key="1">
    <citation type="submission" date="2023-07" db="EMBL/GenBank/DDBJ databases">
        <title>Black Yeasts Isolated from many extreme environments.</title>
        <authorList>
            <person name="Coleine C."/>
            <person name="Stajich J.E."/>
            <person name="Selbmann L."/>
        </authorList>
    </citation>
    <scope>NUCLEOTIDE SEQUENCE</scope>
    <source>
        <strain evidence="1">CCFEE 5714</strain>
    </source>
</reference>
<evidence type="ECO:0000313" key="2">
    <source>
        <dbReference type="Proteomes" id="UP001281147"/>
    </source>
</evidence>
<proteinExistence type="predicted"/>
<dbReference type="Proteomes" id="UP001281147">
    <property type="component" value="Unassembled WGS sequence"/>
</dbReference>
<evidence type="ECO:0000313" key="1">
    <source>
        <dbReference type="EMBL" id="KAK3723618.1"/>
    </source>
</evidence>
<organism evidence="1 2">
    <name type="scientific">Vermiconidia calcicola</name>
    <dbReference type="NCBI Taxonomy" id="1690605"/>
    <lineage>
        <taxon>Eukaryota</taxon>
        <taxon>Fungi</taxon>
        <taxon>Dikarya</taxon>
        <taxon>Ascomycota</taxon>
        <taxon>Pezizomycotina</taxon>
        <taxon>Dothideomycetes</taxon>
        <taxon>Dothideomycetidae</taxon>
        <taxon>Mycosphaerellales</taxon>
        <taxon>Extremaceae</taxon>
        <taxon>Vermiconidia</taxon>
    </lineage>
</organism>
<gene>
    <name evidence="1" type="ORF">LTR37_001499</name>
</gene>
<accession>A0ACC3NVB2</accession>
<protein>
    <submittedName>
        <fullName evidence="1">Uncharacterized protein</fullName>
    </submittedName>
</protein>
<comment type="caution">
    <text evidence="1">The sequence shown here is derived from an EMBL/GenBank/DDBJ whole genome shotgun (WGS) entry which is preliminary data.</text>
</comment>
<name>A0ACC3NVB2_9PEZI</name>
<dbReference type="EMBL" id="JAUTXU010000008">
    <property type="protein sequence ID" value="KAK3723618.1"/>
    <property type="molecule type" value="Genomic_DNA"/>
</dbReference>
<keyword evidence="2" id="KW-1185">Reference proteome</keyword>
<sequence>MPIVTQMQGLDSLTLAIRTTSRNCNAVEGRSREPDAKRTASSARRVAYVMTVAASHQLDHTYIPASSSSSSSSASSLSVLPPTPTPDPVALAALLPTEPFEIQPEAAGSLQSQHNANTNPARLATAVVPSVVLLNKSPLAPNLVRKKREWTVLQEHDEEDGPNGRMVYVTWAETVVYGSGVKYDNDKPYILADGRRYYIADSSTGEVDPTGKAIRRCWWKHEFIPKALLEPGNGFTSRYRMGTNDSGPDLEVVPPTRRAAPVGPTTGSEESPRGGKERPSRSRSAVLSGRVEKHYPTNFQFSVRSSEIDYGPAIHRLIEQNLGVEIVTPAKRVVPPIVKRWMQGKIVRPVHFREWSHDKQGFRAAQKIPRGSHRLQQHQDIASSLPTRNASLPMNGRRTPADPSNEDNDFIFSTVSSPRRSPAAEEAFEMSGGLGRRGASAAANSHTQEPTSQMAAPGRLSIRKKRPPINGDRDGGLSTTSALRKHSKKAKKDKARAKNRSVKPRLTPPTSSPYTRSPKIEPPSSPPPRCRASAPLQTPPTSSPEQSTPPDTLDASTRQTSVVYSHQRFAPGTLAIEQLHYIFHQCDKGERRRMRKLFKPARNKDSSLSFVDFVSHRHNDWLNEKIATVCRARNIIVLDDD</sequence>